<gene>
    <name evidence="2" type="ORF">METZ01_LOCUS41136</name>
</gene>
<accession>A0A381R9B5</accession>
<keyword evidence="1" id="KW-0175">Coiled coil</keyword>
<proteinExistence type="predicted"/>
<protein>
    <recommendedName>
        <fullName evidence="3">Magnesium transporter MgtE intracellular domain-containing protein</fullName>
    </recommendedName>
</protein>
<dbReference type="SUPFAM" id="SSF158791">
    <property type="entry name" value="MgtE N-terminal domain-like"/>
    <property type="match status" value="1"/>
</dbReference>
<evidence type="ECO:0000313" key="2">
    <source>
        <dbReference type="EMBL" id="SUZ88282.1"/>
    </source>
</evidence>
<feature type="coiled-coil region" evidence="1">
    <location>
        <begin position="94"/>
        <end position="132"/>
    </location>
</feature>
<evidence type="ECO:0000256" key="1">
    <source>
        <dbReference type="SAM" id="Coils"/>
    </source>
</evidence>
<name>A0A381R9B5_9ZZZZ</name>
<dbReference type="EMBL" id="UINC01001762">
    <property type="protein sequence ID" value="SUZ88282.1"/>
    <property type="molecule type" value="Genomic_DNA"/>
</dbReference>
<dbReference type="AlphaFoldDB" id="A0A381R9B5"/>
<evidence type="ECO:0008006" key="3">
    <source>
        <dbReference type="Google" id="ProtNLM"/>
    </source>
</evidence>
<sequence length="199" mass="22710">MNKILNIVNDYKFLYLFIVIVLLARPAYSIPTSIDELKQSFGALCADYGLDFCAVEADVRKKAKKPRKFTETEKKILTRLAEQQDRLRMRSVELDRREGQLKTLQEDIQRQVSQLEKLQQEIEKDIVKKKTQDDAQLIKAVALYSKMDAGTAAQSLGKLERKIAVNILKQMKEKQASLILSSMGAAESASMIEEITRKK</sequence>
<organism evidence="2">
    <name type="scientific">marine metagenome</name>
    <dbReference type="NCBI Taxonomy" id="408172"/>
    <lineage>
        <taxon>unclassified sequences</taxon>
        <taxon>metagenomes</taxon>
        <taxon>ecological metagenomes</taxon>
    </lineage>
</organism>
<reference evidence="2" key="1">
    <citation type="submission" date="2018-05" db="EMBL/GenBank/DDBJ databases">
        <authorList>
            <person name="Lanie J.A."/>
            <person name="Ng W.-L."/>
            <person name="Kazmierczak K.M."/>
            <person name="Andrzejewski T.M."/>
            <person name="Davidsen T.M."/>
            <person name="Wayne K.J."/>
            <person name="Tettelin H."/>
            <person name="Glass J.I."/>
            <person name="Rusch D."/>
            <person name="Podicherti R."/>
            <person name="Tsui H.-C.T."/>
            <person name="Winkler M.E."/>
        </authorList>
    </citation>
    <scope>NUCLEOTIDE SEQUENCE</scope>
</reference>